<gene>
    <name evidence="2" type="ORF">OE647_09640</name>
</gene>
<organism evidence="2 3">
    <name type="scientific">Albidovulum sediminicola</name>
    <dbReference type="NCBI Taxonomy" id="2984331"/>
    <lineage>
        <taxon>Bacteria</taxon>
        <taxon>Pseudomonadati</taxon>
        <taxon>Pseudomonadota</taxon>
        <taxon>Alphaproteobacteria</taxon>
        <taxon>Rhodobacterales</taxon>
        <taxon>Paracoccaceae</taxon>
        <taxon>Albidovulum</taxon>
    </lineage>
</organism>
<dbReference type="InterPro" id="IPR049625">
    <property type="entry name" value="Glyco_transf_61_cat"/>
</dbReference>
<proteinExistence type="predicted"/>
<feature type="domain" description="Glycosyltransferase 61 catalytic" evidence="1">
    <location>
        <begin position="137"/>
        <end position="295"/>
    </location>
</feature>
<sequence length="353" mass="38861">MTLNRAMFPWAIHRVLHGRGQSLAEVAVETRELCPEETTSCPPAVYCPGALDRVTALSPWRDWETEQVLLEGRSVTHAASRAVVLRDVVLAGGFLYCKGLRYPIGLGESQFNLLNLPSRQHYEVAHLAMTWSGAYYFGNFLQDNLPLEMLPDSDAPRLGAPGKPMRHAAGYRALLDLPAPDLPVHAAIKELTLYVDFAQNSLKAARYAELRRRMRASLQDSRPDRPAPGIFLMRGTDGESRTLVNEAEVASMLAGLGFDIIDPAGMEPAEISARALDARVVVAVEGSHLAHAIYSLADKGAFVVIQPPDRFALPYKEYADRMEMAFGFLVAHPAEGGFRADLEELKRVLELVA</sequence>
<evidence type="ECO:0000259" key="1">
    <source>
        <dbReference type="Pfam" id="PF04577"/>
    </source>
</evidence>
<keyword evidence="3" id="KW-1185">Reference proteome</keyword>
<evidence type="ECO:0000313" key="2">
    <source>
        <dbReference type="EMBL" id="MCV2864999.1"/>
    </source>
</evidence>
<reference evidence="2 3" key="1">
    <citation type="submission" date="2022-10" db="EMBL/GenBank/DDBJ databases">
        <title>Defluviimonas sp. nov., isolated from ocean surface water.</title>
        <authorList>
            <person name="He W."/>
            <person name="Wang L."/>
            <person name="Zhang D.-F."/>
        </authorList>
    </citation>
    <scope>NUCLEOTIDE SEQUENCE [LARGE SCALE GENOMIC DNA]</scope>
    <source>
        <strain evidence="2 3">WL0075</strain>
    </source>
</reference>
<dbReference type="Pfam" id="PF04577">
    <property type="entry name" value="Glyco_transf_61"/>
    <property type="match status" value="1"/>
</dbReference>
<dbReference type="RefSeq" id="WP_263721518.1">
    <property type="nucleotide sequence ID" value="NZ_JAOWLA010000007.1"/>
</dbReference>
<name>A0ABT2Z1H9_9RHOB</name>
<protein>
    <submittedName>
        <fullName evidence="2">Glycosyltransferase family 61 protein</fullName>
    </submittedName>
</protein>
<dbReference type="Proteomes" id="UP001652503">
    <property type="component" value="Unassembled WGS sequence"/>
</dbReference>
<evidence type="ECO:0000313" key="3">
    <source>
        <dbReference type="Proteomes" id="UP001652503"/>
    </source>
</evidence>
<comment type="caution">
    <text evidence="2">The sequence shown here is derived from an EMBL/GenBank/DDBJ whole genome shotgun (WGS) entry which is preliminary data.</text>
</comment>
<dbReference type="EMBL" id="JAOWLA010000007">
    <property type="protein sequence ID" value="MCV2864999.1"/>
    <property type="molecule type" value="Genomic_DNA"/>
</dbReference>
<accession>A0ABT2Z1H9</accession>